<dbReference type="OrthoDB" id="2675575at2759"/>
<dbReference type="Proteomes" id="UP000284706">
    <property type="component" value="Unassembled WGS sequence"/>
</dbReference>
<evidence type="ECO:0000313" key="2">
    <source>
        <dbReference type="Proteomes" id="UP000284706"/>
    </source>
</evidence>
<gene>
    <name evidence="1" type="ORF">CVT26_012764</name>
</gene>
<reference evidence="1 2" key="1">
    <citation type="journal article" date="2018" name="Evol. Lett.">
        <title>Horizontal gene cluster transfer increased hallucinogenic mushroom diversity.</title>
        <authorList>
            <person name="Reynolds H.T."/>
            <person name="Vijayakumar V."/>
            <person name="Gluck-Thaler E."/>
            <person name="Korotkin H.B."/>
            <person name="Matheny P.B."/>
            <person name="Slot J.C."/>
        </authorList>
    </citation>
    <scope>NUCLEOTIDE SEQUENCE [LARGE SCALE GENOMIC DNA]</scope>
    <source>
        <strain evidence="1 2">SRW20</strain>
    </source>
</reference>
<name>A0A409WDP9_9AGAR</name>
<dbReference type="EMBL" id="NHYE01005138">
    <property type="protein sequence ID" value="PPQ76638.1"/>
    <property type="molecule type" value="Genomic_DNA"/>
</dbReference>
<organism evidence="1 2">
    <name type="scientific">Gymnopilus dilepis</name>
    <dbReference type="NCBI Taxonomy" id="231916"/>
    <lineage>
        <taxon>Eukaryota</taxon>
        <taxon>Fungi</taxon>
        <taxon>Dikarya</taxon>
        <taxon>Basidiomycota</taxon>
        <taxon>Agaricomycotina</taxon>
        <taxon>Agaricomycetes</taxon>
        <taxon>Agaricomycetidae</taxon>
        <taxon>Agaricales</taxon>
        <taxon>Agaricineae</taxon>
        <taxon>Hymenogastraceae</taxon>
        <taxon>Gymnopilus</taxon>
    </lineage>
</organism>
<dbReference type="STRING" id="231916.A0A409WDP9"/>
<dbReference type="InParanoid" id="A0A409WDP9"/>
<keyword evidence="2" id="KW-1185">Reference proteome</keyword>
<dbReference type="AlphaFoldDB" id="A0A409WDP9"/>
<accession>A0A409WDP9</accession>
<sequence>MPVLLEKVYRYPTPAQLVRPAGKGPFYPVTRAQKCGIFNNWQVTGGVPYAIQESRDTWEEAVAVYEAAYNEGTIEVIPLPGTEYENAPYDMKPIKVVREYDPSTTCKYRIPDATSFTKPKYWSRIYVVFEGEEVGLFWTWHQVMTRTAFLKEFRYETYGSNYRLAITQYAIEQKKRTLKVTPRPGGVFDVPVEDSDDN</sequence>
<comment type="caution">
    <text evidence="1">The sequence shown here is derived from an EMBL/GenBank/DDBJ whole genome shotgun (WGS) entry which is preliminary data.</text>
</comment>
<proteinExistence type="predicted"/>
<protein>
    <submittedName>
        <fullName evidence="1">Uncharacterized protein</fullName>
    </submittedName>
</protein>
<evidence type="ECO:0000313" key="1">
    <source>
        <dbReference type="EMBL" id="PPQ76638.1"/>
    </source>
</evidence>